<dbReference type="RefSeq" id="WP_084842771.1">
    <property type="nucleotide sequence ID" value="NZ_ARYN01000016.1"/>
</dbReference>
<dbReference type="AlphaFoldDB" id="A0A1Y1SZW6"/>
<evidence type="ECO:0000313" key="1">
    <source>
        <dbReference type="EMBL" id="ORL44299.1"/>
    </source>
</evidence>
<accession>A0A1Y1SZW6</accession>
<dbReference type="EMBL" id="ARYN01000016">
    <property type="protein sequence ID" value="ORL44299.1"/>
    <property type="molecule type" value="Genomic_DNA"/>
</dbReference>
<protein>
    <submittedName>
        <fullName evidence="1">Uncharacterized protein</fullName>
    </submittedName>
</protein>
<evidence type="ECO:0000313" key="2">
    <source>
        <dbReference type="Proteomes" id="UP000192746"/>
    </source>
</evidence>
<organism evidence="1 2">
    <name type="scientific">Zunongwangia atlantica 22II14-10F7</name>
    <dbReference type="NCBI Taxonomy" id="1185767"/>
    <lineage>
        <taxon>Bacteria</taxon>
        <taxon>Pseudomonadati</taxon>
        <taxon>Bacteroidota</taxon>
        <taxon>Flavobacteriia</taxon>
        <taxon>Flavobacteriales</taxon>
        <taxon>Flavobacteriaceae</taxon>
        <taxon>Zunongwangia</taxon>
    </lineage>
</organism>
<proteinExistence type="predicted"/>
<comment type="caution">
    <text evidence="1">The sequence shown here is derived from an EMBL/GenBank/DDBJ whole genome shotgun (WGS) entry which is preliminary data.</text>
</comment>
<dbReference type="OrthoDB" id="679547at2"/>
<name>A0A1Y1SZW6_9FLAO</name>
<reference evidence="1 2" key="1">
    <citation type="submission" date="2013-04" db="EMBL/GenBank/DDBJ databases">
        <title>Zunongwangia sp. 22II14-10F7 Genome Sequencing.</title>
        <authorList>
            <person name="Lai Q."/>
            <person name="Shao Z."/>
        </authorList>
    </citation>
    <scope>NUCLEOTIDE SEQUENCE [LARGE SCALE GENOMIC DNA]</scope>
    <source>
        <strain evidence="1 2">22II14-10F7</strain>
    </source>
</reference>
<gene>
    <name evidence="1" type="ORF">IIF7_16317</name>
</gene>
<sequence>MGASLYAQTGAGEALLPEESFYTHLNGSLFLPGEYLHYKLYGLSANDKSFDALSKIAYVELLNDKAESVYKKTIYLSENTGYSDFFIPTTLASGNYKFIAYSSFMLNNKEQQFFEQDIFIINPYTSNQKDIWKDSLTVNLDDPTANPSLNSSKIELTKNSFSKREKVRGIARLPAGNYSVSVRILDSIPSPKLTSLEDYVQIFLSSPESLKLTALEHTPESRGKILKGQLASTTNDLQSKNIALSIPVLSDREETGEEFYLSFATTDKTGKFILNINEAFSGNDGFIQVLDSNQDFNIKIDSFPVFEKTALSFSDFGITGGMENTILKRSIHNQIENSFFIKKPDTLLLPIRKNIFDWDAKETFVLDDYKRFKSVRETFIEVVTYARLSRENESYQIHVFGYPPYEEFWGEALLIVDGIPILDVGRFVDSYSSDKIEKIKVIREKKFLGGRFYKGVVLIETFDLDFAKNQAADYVKNIKINSGNITRSYFKQTYNKESRLPDYRTQLLWDPNLKLDFDNSFDFYTSDVKGKFEISIQGFTKEGEAVSLYKTFMVD</sequence>
<dbReference type="Proteomes" id="UP000192746">
    <property type="component" value="Unassembled WGS sequence"/>
</dbReference>
<dbReference type="STRING" id="1185767.IIF7_16317"/>
<keyword evidence="2" id="KW-1185">Reference proteome</keyword>